<sequence length="469" mass="51531">MSRYIPDDRCALLLPRATWDQYITEHGALYKDEKLPWRTDICQNSSPSSCRPSVGRALFSFLMVASGFLLASFVLIRGLAAWPFGVQKRLNATTAAPLRFTTEGTFQIAVFEDLHFGEAENTDWGPEQDVYSIKVINTVLSIESPQLVVLNGDLITGENTFLSNSSSYVDQIVQPFVEKGLSWASTYGNHDSDFNLSREAIFDRETSYANCLTNNMVVGDDAGVSNYYLPVFGKDVNSSVPALLLWFFDSRGGNYFQELDAEGNEVPQPNWVGQSVVDWFQTTKAELAQQYGTTVPSIAFVHIPVNAMAAFQNTGVNSQQEPGINDDNPLAQQGYAEGQGTVSGDVFTYSGQDIPFMSALLDTSGLLAVFSGHDHGDDWCFKWNTTLPGMNLTGNGLNLCFGRHSGYGGYGSWTRGSRQIFITEADLENSVVETWVTLEDSNISGKVSLNSTYGSDEYPVVTDTDTSLP</sequence>
<keyword evidence="3" id="KW-0540">Nuclease</keyword>
<evidence type="ECO:0000313" key="3">
    <source>
        <dbReference type="EMBL" id="RDW75656.1"/>
    </source>
</evidence>
<keyword evidence="3" id="KW-0269">Exonuclease</keyword>
<evidence type="ECO:0000256" key="1">
    <source>
        <dbReference type="SAM" id="Phobius"/>
    </source>
</evidence>
<dbReference type="Gene3D" id="3.60.21.10">
    <property type="match status" value="1"/>
</dbReference>
<evidence type="ECO:0000313" key="4">
    <source>
        <dbReference type="Proteomes" id="UP000256328"/>
    </source>
</evidence>
<dbReference type="OrthoDB" id="783096at2759"/>
<comment type="caution">
    <text evidence="3">The sequence shown here is derived from an EMBL/GenBank/DDBJ whole genome shotgun (WGS) entry which is preliminary data.</text>
</comment>
<feature type="transmembrane region" description="Helical" evidence="1">
    <location>
        <begin position="57"/>
        <end position="80"/>
    </location>
</feature>
<dbReference type="AlphaFoldDB" id="A0A3D8RNX9"/>
<keyword evidence="3" id="KW-0378">Hydrolase</keyword>
<dbReference type="Pfam" id="PF00149">
    <property type="entry name" value="Metallophos"/>
    <property type="match status" value="1"/>
</dbReference>
<keyword evidence="1" id="KW-0812">Transmembrane</keyword>
<keyword evidence="1" id="KW-0472">Membrane</keyword>
<evidence type="ECO:0000259" key="2">
    <source>
        <dbReference type="Pfam" id="PF00149"/>
    </source>
</evidence>
<dbReference type="SUPFAM" id="SSF56300">
    <property type="entry name" value="Metallo-dependent phosphatases"/>
    <property type="match status" value="1"/>
</dbReference>
<protein>
    <submittedName>
        <fullName evidence="3">Putative DNA repair exonuclease SIA1</fullName>
    </submittedName>
</protein>
<dbReference type="EMBL" id="PDLN01000009">
    <property type="protein sequence ID" value="RDW75656.1"/>
    <property type="molecule type" value="Genomic_DNA"/>
</dbReference>
<reference evidence="3 4" key="1">
    <citation type="journal article" date="2018" name="IMA Fungus">
        <title>IMA Genome-F 9: Draft genome sequence of Annulohypoxylon stygium, Aspergillus mulundensis, Berkeleyomyces basicola (syn. Thielaviopsis basicola), Ceratocystis smalleyi, two Cercospora beticola strains, Coleophoma cylindrospora, Fusarium fracticaudum, Phialophora cf. hyalina, and Morchella septimelata.</title>
        <authorList>
            <person name="Wingfield B.D."/>
            <person name="Bills G.F."/>
            <person name="Dong Y."/>
            <person name="Huang W."/>
            <person name="Nel W.J."/>
            <person name="Swalarsk-Parry B.S."/>
            <person name="Vaghefi N."/>
            <person name="Wilken P.M."/>
            <person name="An Z."/>
            <person name="de Beer Z.W."/>
            <person name="De Vos L."/>
            <person name="Chen L."/>
            <person name="Duong T.A."/>
            <person name="Gao Y."/>
            <person name="Hammerbacher A."/>
            <person name="Kikkert J.R."/>
            <person name="Li Y."/>
            <person name="Li H."/>
            <person name="Li K."/>
            <person name="Li Q."/>
            <person name="Liu X."/>
            <person name="Ma X."/>
            <person name="Naidoo K."/>
            <person name="Pethybridge S.J."/>
            <person name="Sun J."/>
            <person name="Steenkamp E.T."/>
            <person name="van der Nest M.A."/>
            <person name="van Wyk S."/>
            <person name="Wingfield M.J."/>
            <person name="Xiong C."/>
            <person name="Yue Q."/>
            <person name="Zhang X."/>
        </authorList>
    </citation>
    <scope>NUCLEOTIDE SEQUENCE [LARGE SCALE GENOMIC DNA]</scope>
    <source>
        <strain evidence="3 4">BP5796</strain>
    </source>
</reference>
<organism evidence="3 4">
    <name type="scientific">Coleophoma crateriformis</name>
    <dbReference type="NCBI Taxonomy" id="565419"/>
    <lineage>
        <taxon>Eukaryota</taxon>
        <taxon>Fungi</taxon>
        <taxon>Dikarya</taxon>
        <taxon>Ascomycota</taxon>
        <taxon>Pezizomycotina</taxon>
        <taxon>Leotiomycetes</taxon>
        <taxon>Helotiales</taxon>
        <taxon>Dermateaceae</taxon>
        <taxon>Coleophoma</taxon>
    </lineage>
</organism>
<dbReference type="InterPro" id="IPR029052">
    <property type="entry name" value="Metallo-depent_PP-like"/>
</dbReference>
<dbReference type="PANTHER" id="PTHR32440:SF11">
    <property type="entry name" value="METALLOPHOSPHOESTERASE DOMAIN-CONTAINING PROTEIN"/>
    <property type="match status" value="1"/>
</dbReference>
<gene>
    <name evidence="3" type="ORF">BP5796_06477</name>
</gene>
<name>A0A3D8RNX9_9HELO</name>
<keyword evidence="4" id="KW-1185">Reference proteome</keyword>
<dbReference type="GO" id="GO:0004527">
    <property type="term" value="F:exonuclease activity"/>
    <property type="evidence" value="ECO:0007669"/>
    <property type="project" value="UniProtKB-KW"/>
</dbReference>
<dbReference type="PANTHER" id="PTHR32440">
    <property type="entry name" value="PHOSPHATASE DCR2-RELATED-RELATED"/>
    <property type="match status" value="1"/>
</dbReference>
<dbReference type="GO" id="GO:0005737">
    <property type="term" value="C:cytoplasm"/>
    <property type="evidence" value="ECO:0007669"/>
    <property type="project" value="TreeGrafter"/>
</dbReference>
<dbReference type="CDD" id="cd07383">
    <property type="entry name" value="MPP_Dcr2"/>
    <property type="match status" value="1"/>
</dbReference>
<accession>A0A3D8RNX9</accession>
<dbReference type="Proteomes" id="UP000256328">
    <property type="component" value="Unassembled WGS sequence"/>
</dbReference>
<keyword evidence="1" id="KW-1133">Transmembrane helix</keyword>
<dbReference type="InterPro" id="IPR004843">
    <property type="entry name" value="Calcineurin-like_PHP"/>
</dbReference>
<feature type="domain" description="Calcineurin-like phosphoesterase" evidence="2">
    <location>
        <begin position="108"/>
        <end position="376"/>
    </location>
</feature>
<proteinExistence type="predicted"/>